<dbReference type="PANTHER" id="PTHR42940:SF8">
    <property type="entry name" value="VACUOLAR PROTEIN SORTING-ASSOCIATED PROTEIN 11"/>
    <property type="match status" value="1"/>
</dbReference>
<proteinExistence type="inferred from homology"/>
<dbReference type="GO" id="GO:0005737">
    <property type="term" value="C:cytoplasm"/>
    <property type="evidence" value="ECO:0007669"/>
    <property type="project" value="TreeGrafter"/>
</dbReference>
<dbReference type="GO" id="GO:0008270">
    <property type="term" value="F:zinc ion binding"/>
    <property type="evidence" value="ECO:0007669"/>
    <property type="project" value="InterPro"/>
</dbReference>
<keyword evidence="5 9" id="KW-0862">Zinc</keyword>
<dbReference type="InterPro" id="IPR002328">
    <property type="entry name" value="ADH_Zn_CS"/>
</dbReference>
<reference evidence="11 12" key="1">
    <citation type="submission" date="2020-03" db="EMBL/GenBank/DDBJ databases">
        <title>A novel species.</title>
        <authorList>
            <person name="Gao J."/>
        </authorList>
    </citation>
    <scope>NUCLEOTIDE SEQUENCE [LARGE SCALE GENOMIC DNA]</scope>
    <source>
        <strain evidence="11 12">QMT-12</strain>
    </source>
</reference>
<protein>
    <recommendedName>
        <fullName evidence="3">alcohol dehydrogenase</fullName>
        <ecNumber evidence="3">1.1.1.1</ecNumber>
    </recommendedName>
</protein>
<name>A0A6G9H7Q1_9ACTN</name>
<organism evidence="11 12">
    <name type="scientific">Streptomyces liangshanensis</name>
    <dbReference type="NCBI Taxonomy" id="2717324"/>
    <lineage>
        <taxon>Bacteria</taxon>
        <taxon>Bacillati</taxon>
        <taxon>Actinomycetota</taxon>
        <taxon>Actinomycetes</taxon>
        <taxon>Kitasatosporales</taxon>
        <taxon>Streptomycetaceae</taxon>
        <taxon>Streptomyces</taxon>
    </lineage>
</organism>
<evidence type="ECO:0000256" key="5">
    <source>
        <dbReference type="ARBA" id="ARBA00022833"/>
    </source>
</evidence>
<comment type="catalytic activity">
    <reaction evidence="8">
        <text>a primary alcohol + NAD(+) = an aldehyde + NADH + H(+)</text>
        <dbReference type="Rhea" id="RHEA:10736"/>
        <dbReference type="ChEBI" id="CHEBI:15378"/>
        <dbReference type="ChEBI" id="CHEBI:15734"/>
        <dbReference type="ChEBI" id="CHEBI:17478"/>
        <dbReference type="ChEBI" id="CHEBI:57540"/>
        <dbReference type="ChEBI" id="CHEBI:57945"/>
        <dbReference type="EC" id="1.1.1.1"/>
    </reaction>
</comment>
<accession>A0A6G9H7Q1</accession>
<dbReference type="GO" id="GO:0004022">
    <property type="term" value="F:alcohol dehydrogenase (NAD+) activity"/>
    <property type="evidence" value="ECO:0007669"/>
    <property type="project" value="UniProtKB-EC"/>
</dbReference>
<keyword evidence="6" id="KW-0560">Oxidoreductase</keyword>
<evidence type="ECO:0000256" key="9">
    <source>
        <dbReference type="RuleBase" id="RU361277"/>
    </source>
</evidence>
<evidence type="ECO:0000313" key="11">
    <source>
        <dbReference type="EMBL" id="QIQ06474.1"/>
    </source>
</evidence>
<feature type="domain" description="Enoyl reductase (ER)" evidence="10">
    <location>
        <begin position="8"/>
        <end position="334"/>
    </location>
</feature>
<dbReference type="Gene3D" id="3.90.180.10">
    <property type="entry name" value="Medium-chain alcohol dehydrogenases, catalytic domain"/>
    <property type="match status" value="1"/>
</dbReference>
<evidence type="ECO:0000256" key="2">
    <source>
        <dbReference type="ARBA" id="ARBA00008072"/>
    </source>
</evidence>
<dbReference type="InterPro" id="IPR013149">
    <property type="entry name" value="ADH-like_C"/>
</dbReference>
<evidence type="ECO:0000256" key="3">
    <source>
        <dbReference type="ARBA" id="ARBA00013190"/>
    </source>
</evidence>
<evidence type="ECO:0000256" key="1">
    <source>
        <dbReference type="ARBA" id="ARBA00001947"/>
    </source>
</evidence>
<evidence type="ECO:0000256" key="6">
    <source>
        <dbReference type="ARBA" id="ARBA00023002"/>
    </source>
</evidence>
<dbReference type="SUPFAM" id="SSF50129">
    <property type="entry name" value="GroES-like"/>
    <property type="match status" value="1"/>
</dbReference>
<dbReference type="EC" id="1.1.1.1" evidence="3"/>
<dbReference type="InterPro" id="IPR036291">
    <property type="entry name" value="NAD(P)-bd_dom_sf"/>
</dbReference>
<dbReference type="RefSeq" id="WP_167035616.1">
    <property type="nucleotide sequence ID" value="NZ_CP050177.1"/>
</dbReference>
<evidence type="ECO:0000256" key="8">
    <source>
        <dbReference type="ARBA" id="ARBA00049243"/>
    </source>
</evidence>
<evidence type="ECO:0000259" key="10">
    <source>
        <dbReference type="SMART" id="SM00829"/>
    </source>
</evidence>
<keyword evidence="4 9" id="KW-0479">Metal-binding</keyword>
<dbReference type="EMBL" id="CP050177">
    <property type="protein sequence ID" value="QIQ06474.1"/>
    <property type="molecule type" value="Genomic_DNA"/>
</dbReference>
<dbReference type="SMART" id="SM00829">
    <property type="entry name" value="PKS_ER"/>
    <property type="match status" value="1"/>
</dbReference>
<dbReference type="PANTHER" id="PTHR42940">
    <property type="entry name" value="ALCOHOL DEHYDROGENASE 1-RELATED"/>
    <property type="match status" value="1"/>
</dbReference>
<dbReference type="InterPro" id="IPR020843">
    <property type="entry name" value="ER"/>
</dbReference>
<dbReference type="AlphaFoldDB" id="A0A6G9H7Q1"/>
<evidence type="ECO:0000313" key="12">
    <source>
        <dbReference type="Proteomes" id="UP000501179"/>
    </source>
</evidence>
<keyword evidence="12" id="KW-1185">Reference proteome</keyword>
<dbReference type="InterPro" id="IPR013154">
    <property type="entry name" value="ADH-like_N"/>
</dbReference>
<sequence>MRAVVANAVNAPLTRVERDVPEIGPGEVLVKMTACGVCFSDLKLIQGEYAFARFPVIPGHEITGTIAAVGDGVAGHRVGDAVGAQFLYDSDGFCDYCVSGDQILCPRKRITGIVIDGGYAEYGVFKGAYVTPLPSGLDPVAAAPLMCAGLTAFNALRRAGTHAGSRVAVVGAGGIGALAVRYAVAMGARVAVVGHARRGEDRAKEMGAELFVAGAETDPAAALKEWEGGADILLNAAPTTAAGTAAFGGLAPDGVLVLCGYDSEPLVLPSQPMVLNRLRVLASPSGSPHDLRDTLAFSAQHGILPEVTPIDLDDAPAAVDARATSGRTGGRRVIVFA</sequence>
<dbReference type="KEGG" id="slia:HA039_32895"/>
<comment type="cofactor">
    <cofactor evidence="1 9">
        <name>Zn(2+)</name>
        <dbReference type="ChEBI" id="CHEBI:29105"/>
    </cofactor>
</comment>
<dbReference type="Gene3D" id="3.40.50.720">
    <property type="entry name" value="NAD(P)-binding Rossmann-like Domain"/>
    <property type="match status" value="1"/>
</dbReference>
<gene>
    <name evidence="11" type="ORF">HA039_32895</name>
</gene>
<comment type="catalytic activity">
    <reaction evidence="7">
        <text>a secondary alcohol + NAD(+) = a ketone + NADH + H(+)</text>
        <dbReference type="Rhea" id="RHEA:10740"/>
        <dbReference type="ChEBI" id="CHEBI:15378"/>
        <dbReference type="ChEBI" id="CHEBI:17087"/>
        <dbReference type="ChEBI" id="CHEBI:35681"/>
        <dbReference type="ChEBI" id="CHEBI:57540"/>
        <dbReference type="ChEBI" id="CHEBI:57945"/>
        <dbReference type="EC" id="1.1.1.1"/>
    </reaction>
</comment>
<dbReference type="SUPFAM" id="SSF51735">
    <property type="entry name" value="NAD(P)-binding Rossmann-fold domains"/>
    <property type="match status" value="1"/>
</dbReference>
<comment type="similarity">
    <text evidence="2 9">Belongs to the zinc-containing alcohol dehydrogenase family.</text>
</comment>
<dbReference type="Proteomes" id="UP000501179">
    <property type="component" value="Chromosome"/>
</dbReference>
<dbReference type="Pfam" id="PF08240">
    <property type="entry name" value="ADH_N"/>
    <property type="match status" value="1"/>
</dbReference>
<dbReference type="InterPro" id="IPR011032">
    <property type="entry name" value="GroES-like_sf"/>
</dbReference>
<dbReference type="PROSITE" id="PS00059">
    <property type="entry name" value="ADH_ZINC"/>
    <property type="match status" value="1"/>
</dbReference>
<evidence type="ECO:0000256" key="7">
    <source>
        <dbReference type="ARBA" id="ARBA00049164"/>
    </source>
</evidence>
<evidence type="ECO:0000256" key="4">
    <source>
        <dbReference type="ARBA" id="ARBA00022723"/>
    </source>
</evidence>
<dbReference type="Pfam" id="PF00107">
    <property type="entry name" value="ADH_zinc_N"/>
    <property type="match status" value="1"/>
</dbReference>